<reference evidence="11 12" key="1">
    <citation type="submission" date="2019-07" db="EMBL/GenBank/DDBJ databases">
        <title>Whole genome shotgun sequence of Marinococcus halophilus NBRC 102359.</title>
        <authorList>
            <person name="Hosoyama A."/>
            <person name="Uohara A."/>
            <person name="Ohji S."/>
            <person name="Ichikawa N."/>
        </authorList>
    </citation>
    <scope>NUCLEOTIDE SEQUENCE [LARGE SCALE GENOMIC DNA]</scope>
    <source>
        <strain evidence="11 12">NBRC 102359</strain>
    </source>
</reference>
<dbReference type="PANTHER" id="PTHR42994:SF2">
    <property type="entry name" value="PEPTIDASE"/>
    <property type="match status" value="1"/>
</dbReference>
<comment type="caution">
    <text evidence="11">The sequence shown here is derived from an EMBL/GenBank/DDBJ whole genome shotgun (WGS) entry which is preliminary data.</text>
</comment>
<dbReference type="SUPFAM" id="SSF55031">
    <property type="entry name" value="Bacterial exopeptidase dimerisation domain"/>
    <property type="match status" value="1"/>
</dbReference>
<dbReference type="Gene3D" id="3.30.70.360">
    <property type="match status" value="1"/>
</dbReference>
<dbReference type="GO" id="GO:0008237">
    <property type="term" value="F:metallopeptidase activity"/>
    <property type="evidence" value="ECO:0007669"/>
    <property type="project" value="UniProtKB-KW"/>
</dbReference>
<keyword evidence="2" id="KW-0645">Protease</keyword>
<accession>A0A510Y7J0</accession>
<feature type="domain" description="Peptidase M20 dimerisation" evidence="10">
    <location>
        <begin position="182"/>
        <end position="275"/>
    </location>
</feature>
<organism evidence="11 12">
    <name type="scientific">Marinococcus halophilus</name>
    <dbReference type="NCBI Taxonomy" id="1371"/>
    <lineage>
        <taxon>Bacteria</taxon>
        <taxon>Bacillati</taxon>
        <taxon>Bacillota</taxon>
        <taxon>Bacilli</taxon>
        <taxon>Bacillales</taxon>
        <taxon>Bacillaceae</taxon>
        <taxon>Marinococcus</taxon>
    </lineage>
</organism>
<evidence type="ECO:0000256" key="3">
    <source>
        <dbReference type="ARBA" id="ARBA00022723"/>
    </source>
</evidence>
<evidence type="ECO:0000256" key="9">
    <source>
        <dbReference type="PIRSR" id="PIRSR001123-2"/>
    </source>
</evidence>
<dbReference type="InterPro" id="IPR008007">
    <property type="entry name" value="Peptidase_M42"/>
</dbReference>
<dbReference type="PANTHER" id="PTHR42994">
    <property type="entry name" value="PEPTIDASE T"/>
    <property type="match status" value="1"/>
</dbReference>
<dbReference type="Pfam" id="PF07687">
    <property type="entry name" value="M20_dimer"/>
    <property type="match status" value="1"/>
</dbReference>
<dbReference type="PIRSF" id="PIRSF001123">
    <property type="entry name" value="PepA_GA"/>
    <property type="match status" value="1"/>
</dbReference>
<dbReference type="Proteomes" id="UP000321051">
    <property type="component" value="Unassembled WGS sequence"/>
</dbReference>
<feature type="binding site" evidence="9">
    <location>
        <position position="142"/>
    </location>
    <ligand>
        <name>Zn(2+)</name>
        <dbReference type="ChEBI" id="CHEBI:29105"/>
        <label>2</label>
    </ligand>
</feature>
<feature type="active site" description="Proton acceptor" evidence="8">
    <location>
        <position position="141"/>
    </location>
</feature>
<dbReference type="NCBIfam" id="TIGR01883">
    <property type="entry name" value="PepT-like"/>
    <property type="match status" value="1"/>
</dbReference>
<keyword evidence="5" id="KW-0862">Zinc</keyword>
<dbReference type="AlphaFoldDB" id="A0A510Y7J0"/>
<dbReference type="InterPro" id="IPR002933">
    <property type="entry name" value="Peptidase_M20"/>
</dbReference>
<keyword evidence="6" id="KW-0482">Metalloprotease</keyword>
<dbReference type="GO" id="GO:0006508">
    <property type="term" value="P:proteolysis"/>
    <property type="evidence" value="ECO:0007669"/>
    <property type="project" value="UniProtKB-KW"/>
</dbReference>
<protein>
    <recommendedName>
        <fullName evidence="10">Peptidase M20 dimerisation domain-containing protein</fullName>
    </recommendedName>
</protein>
<keyword evidence="12" id="KW-1185">Reference proteome</keyword>
<feature type="binding site" evidence="9">
    <location>
        <position position="165"/>
    </location>
    <ligand>
        <name>Zn(2+)</name>
        <dbReference type="ChEBI" id="CHEBI:29105"/>
        <label>1</label>
    </ligand>
</feature>
<sequence>MMANQERLIQEFIELVQIDSETKHEAKIADVIKRKFQELGLETKEDNAKSLTGHGAGNLVCTLKGTDSTKPVIYFTAHMDTVEPGKGIEPEVQDDYIVSMGETILGADDKAGIASMLEMVKVLQEEEASYGDIQFIITVGEESGLVGAKHLDTGLVHADMGYALDSDGPVGTLVTAAPYQTKMHAAIYGKKAHAGVEPEKGISAISVASKAITKMPLGRIDEETTANIGSFAGGTQTNVVCDEVVISAEARSFKPDKLSRQVAAMREAFEEAAEEMDAQASVDIQPMYEGYVLAESDNVVQRAVQAAHRLDVEPRTVRSGGGSDANVISSYGIPTINLGVGYENIHTTEERLLIREFVKVPAFMAAIVTEPAEEE</sequence>
<evidence type="ECO:0000256" key="1">
    <source>
        <dbReference type="ARBA" id="ARBA00001947"/>
    </source>
</evidence>
<evidence type="ECO:0000256" key="4">
    <source>
        <dbReference type="ARBA" id="ARBA00022801"/>
    </source>
</evidence>
<keyword evidence="4" id="KW-0378">Hydrolase</keyword>
<feature type="binding site" evidence="9">
    <location>
        <position position="108"/>
    </location>
    <ligand>
        <name>Zn(2+)</name>
        <dbReference type="ChEBI" id="CHEBI:29105"/>
        <label>1</label>
    </ligand>
</feature>
<comment type="similarity">
    <text evidence="7">Belongs to the peptidase M42 family.</text>
</comment>
<name>A0A510Y7J0_MARHA</name>
<comment type="cofactor">
    <cofactor evidence="1">
        <name>Zn(2+)</name>
        <dbReference type="ChEBI" id="CHEBI:29105"/>
    </cofactor>
</comment>
<comment type="cofactor">
    <cofactor evidence="9">
        <name>a divalent metal cation</name>
        <dbReference type="ChEBI" id="CHEBI:60240"/>
    </cofactor>
    <text evidence="9">Binds 2 divalent metal cations per subunit.</text>
</comment>
<evidence type="ECO:0000256" key="7">
    <source>
        <dbReference type="PIRNR" id="PIRNR001123"/>
    </source>
</evidence>
<dbReference type="STRING" id="1371.GCA_900166605_03086"/>
<evidence type="ECO:0000256" key="8">
    <source>
        <dbReference type="PIRSR" id="PIRSR001123-1"/>
    </source>
</evidence>
<dbReference type="InterPro" id="IPR011650">
    <property type="entry name" value="Peptidase_M20_dimer"/>
</dbReference>
<dbReference type="InterPro" id="IPR001261">
    <property type="entry name" value="ArgE/DapE_CS"/>
</dbReference>
<evidence type="ECO:0000313" key="12">
    <source>
        <dbReference type="Proteomes" id="UP000321051"/>
    </source>
</evidence>
<dbReference type="PROSITE" id="PS00759">
    <property type="entry name" value="ARGE_DAPE_CPG2_2"/>
    <property type="match status" value="1"/>
</dbReference>
<feature type="binding site" evidence="9">
    <location>
        <position position="108"/>
    </location>
    <ligand>
        <name>Zn(2+)</name>
        <dbReference type="ChEBI" id="CHEBI:29105"/>
        <label>2</label>
    </ligand>
</feature>
<dbReference type="Pfam" id="PF01546">
    <property type="entry name" value="Peptidase_M20"/>
    <property type="match status" value="1"/>
</dbReference>
<dbReference type="InterPro" id="IPR036264">
    <property type="entry name" value="Bact_exopeptidase_dim_dom"/>
</dbReference>
<dbReference type="GO" id="GO:0046872">
    <property type="term" value="F:metal ion binding"/>
    <property type="evidence" value="ECO:0007669"/>
    <property type="project" value="UniProtKB-UniRule"/>
</dbReference>
<dbReference type="SUPFAM" id="SSF53187">
    <property type="entry name" value="Zn-dependent exopeptidases"/>
    <property type="match status" value="1"/>
</dbReference>
<dbReference type="Gene3D" id="3.40.630.10">
    <property type="entry name" value="Zn peptidases"/>
    <property type="match status" value="1"/>
</dbReference>
<dbReference type="GO" id="GO:0004177">
    <property type="term" value="F:aminopeptidase activity"/>
    <property type="evidence" value="ECO:0007669"/>
    <property type="project" value="UniProtKB-UniRule"/>
</dbReference>
<evidence type="ECO:0000256" key="6">
    <source>
        <dbReference type="ARBA" id="ARBA00023049"/>
    </source>
</evidence>
<evidence type="ECO:0000313" key="11">
    <source>
        <dbReference type="EMBL" id="GEK59332.1"/>
    </source>
</evidence>
<evidence type="ECO:0000259" key="10">
    <source>
        <dbReference type="Pfam" id="PF07687"/>
    </source>
</evidence>
<dbReference type="EMBL" id="BJUN01000013">
    <property type="protein sequence ID" value="GEK59332.1"/>
    <property type="molecule type" value="Genomic_DNA"/>
</dbReference>
<gene>
    <name evidence="11" type="primary">yqjE</name>
    <name evidence="11" type="ORF">MHA01_22370</name>
</gene>
<proteinExistence type="inferred from homology"/>
<keyword evidence="3 9" id="KW-0479">Metal-binding</keyword>
<dbReference type="PROSITE" id="PS00758">
    <property type="entry name" value="ARGE_DAPE_CPG2_1"/>
    <property type="match status" value="1"/>
</dbReference>
<dbReference type="InterPro" id="IPR010162">
    <property type="entry name" value="PepT-like"/>
</dbReference>
<evidence type="ECO:0000256" key="2">
    <source>
        <dbReference type="ARBA" id="ARBA00022670"/>
    </source>
</evidence>
<evidence type="ECO:0000256" key="5">
    <source>
        <dbReference type="ARBA" id="ARBA00022833"/>
    </source>
</evidence>